<dbReference type="EMBL" id="RAPN01000001">
    <property type="protein sequence ID" value="RKD91553.1"/>
    <property type="molecule type" value="Genomic_DNA"/>
</dbReference>
<keyword evidence="2" id="KW-0812">Transmembrane</keyword>
<feature type="transmembrane region" description="Helical" evidence="2">
    <location>
        <begin position="20"/>
        <end position="41"/>
    </location>
</feature>
<organism evidence="3 4">
    <name type="scientific">Mangrovibacterium diazotrophicum</name>
    <dbReference type="NCBI Taxonomy" id="1261403"/>
    <lineage>
        <taxon>Bacteria</taxon>
        <taxon>Pseudomonadati</taxon>
        <taxon>Bacteroidota</taxon>
        <taxon>Bacteroidia</taxon>
        <taxon>Marinilabiliales</taxon>
        <taxon>Prolixibacteraceae</taxon>
        <taxon>Mangrovibacterium</taxon>
    </lineage>
</organism>
<gene>
    <name evidence="3" type="ORF">BC643_1909</name>
</gene>
<feature type="transmembrane region" description="Helical" evidence="2">
    <location>
        <begin position="130"/>
        <end position="148"/>
    </location>
</feature>
<evidence type="ECO:0000256" key="1">
    <source>
        <dbReference type="SAM" id="MobiDB-lite"/>
    </source>
</evidence>
<keyword evidence="2" id="KW-1133">Transmembrane helix</keyword>
<protein>
    <submittedName>
        <fullName evidence="3">Uncharacterized protein</fullName>
    </submittedName>
</protein>
<proteinExistence type="predicted"/>
<dbReference type="RefSeq" id="WP_120272844.1">
    <property type="nucleotide sequence ID" value="NZ_RAPN01000001.1"/>
</dbReference>
<dbReference type="OrthoDB" id="1523598at2"/>
<evidence type="ECO:0000313" key="3">
    <source>
        <dbReference type="EMBL" id="RKD91553.1"/>
    </source>
</evidence>
<name>A0A419W7V4_9BACT</name>
<accession>A0A419W7V4</accession>
<keyword evidence="2" id="KW-0472">Membrane</keyword>
<feature type="transmembrane region" description="Helical" evidence="2">
    <location>
        <begin position="168"/>
        <end position="186"/>
    </location>
</feature>
<feature type="region of interest" description="Disordered" evidence="1">
    <location>
        <begin position="209"/>
        <end position="261"/>
    </location>
</feature>
<reference evidence="3 4" key="1">
    <citation type="submission" date="2018-09" db="EMBL/GenBank/DDBJ databases">
        <title>Genomic Encyclopedia of Archaeal and Bacterial Type Strains, Phase II (KMG-II): from individual species to whole genera.</title>
        <authorList>
            <person name="Goeker M."/>
        </authorList>
    </citation>
    <scope>NUCLEOTIDE SEQUENCE [LARGE SCALE GENOMIC DNA]</scope>
    <source>
        <strain evidence="3 4">DSM 27148</strain>
    </source>
</reference>
<evidence type="ECO:0000313" key="4">
    <source>
        <dbReference type="Proteomes" id="UP000283387"/>
    </source>
</evidence>
<sequence>MIPDNLIPQSLKDKKKLNLIFLGSMLMLEAILFVAIVIILVKLKGLQITDENEAEQFYRLFGMGLMLIWIGVLFAYYAWAIYFYNINLGLTNQDWAEIRERKKYVQEGQTDEPTENPNAGQTLGLPPGTLRGTIALTLLVCSIALAIASLGMDSSVDVNTFLVDNFDFFKTAFLMMIAFYFGNKALETIGYKNTKTISGGAEAGKDAKANKTTAEAAPIAPVSPVTGAATEKKNQLQQNPIAESLSDKLGSDDFDNPKAVQ</sequence>
<keyword evidence="4" id="KW-1185">Reference proteome</keyword>
<feature type="transmembrane region" description="Helical" evidence="2">
    <location>
        <begin position="61"/>
        <end position="84"/>
    </location>
</feature>
<evidence type="ECO:0000256" key="2">
    <source>
        <dbReference type="SAM" id="Phobius"/>
    </source>
</evidence>
<dbReference type="AlphaFoldDB" id="A0A419W7V4"/>
<comment type="caution">
    <text evidence="3">The sequence shown here is derived from an EMBL/GenBank/DDBJ whole genome shotgun (WGS) entry which is preliminary data.</text>
</comment>
<dbReference type="Proteomes" id="UP000283387">
    <property type="component" value="Unassembled WGS sequence"/>
</dbReference>